<organism evidence="2">
    <name type="scientific">Opuntia streptacantha</name>
    <name type="common">Prickly pear cactus</name>
    <name type="synonym">Opuntia cardona</name>
    <dbReference type="NCBI Taxonomy" id="393608"/>
    <lineage>
        <taxon>Eukaryota</taxon>
        <taxon>Viridiplantae</taxon>
        <taxon>Streptophyta</taxon>
        <taxon>Embryophyta</taxon>
        <taxon>Tracheophyta</taxon>
        <taxon>Spermatophyta</taxon>
        <taxon>Magnoliopsida</taxon>
        <taxon>eudicotyledons</taxon>
        <taxon>Gunneridae</taxon>
        <taxon>Pentapetalae</taxon>
        <taxon>Caryophyllales</taxon>
        <taxon>Cactineae</taxon>
        <taxon>Cactaceae</taxon>
        <taxon>Opuntioideae</taxon>
        <taxon>Opuntia</taxon>
    </lineage>
</organism>
<keyword evidence="1" id="KW-0472">Membrane</keyword>
<feature type="transmembrane region" description="Helical" evidence="1">
    <location>
        <begin position="329"/>
        <end position="355"/>
    </location>
</feature>
<evidence type="ECO:0000313" key="2">
    <source>
        <dbReference type="EMBL" id="MBA4678076.1"/>
    </source>
</evidence>
<protein>
    <submittedName>
        <fullName evidence="2">Uncharacterized protein</fullName>
    </submittedName>
</protein>
<sequence length="410" mass="44393">MGKTGSEDGAVMMLNEEQIKTLAKLIHYQEQQRMKSMTFGSEKERAQYLRDSQLGYRSTVELIDQATELHKQADHPTAVELTMHYLSFVKMFFNTGLRMVWHLHLRLESISKVRAMAHQNILPKMEHISARLAASEALNLAEIQKIEDEAKALAKMFVAYEQHFEAVMINKLTPGPRNFSKALKSKGVSFEQLVKKHQLKLVREKGPAYGGQFENLKIEKKIEVYDDIVVESKGLSLLKDKASLLVDGLGVSLLLLNVGVMAWDIYSSDHKIETASVDGAELVGSMVGSFAGEFAGSALGTAIAGTAVGAETAAAVASAVGLEVGAVTSGFICLTAVVSGFGVAIALGIAAGWLVTKIIEGGGKPPGKAVEAPKPKHNPILSTDNIRLYVVRMPDGEMLARQLAFQGKAT</sequence>
<proteinExistence type="predicted"/>
<dbReference type="EMBL" id="GISG01277924">
    <property type="protein sequence ID" value="MBA4678076.1"/>
    <property type="molecule type" value="Transcribed_RNA"/>
</dbReference>
<reference evidence="2" key="1">
    <citation type="journal article" date="2013" name="J. Plant Res.">
        <title>Effect of fungi and light on seed germination of three Opuntia species from semiarid lands of central Mexico.</title>
        <authorList>
            <person name="Delgado-Sanchez P."/>
            <person name="Jimenez-Bremont J.F."/>
            <person name="Guerrero-Gonzalez Mde L."/>
            <person name="Flores J."/>
        </authorList>
    </citation>
    <scope>NUCLEOTIDE SEQUENCE</scope>
    <source>
        <tissue evidence="2">Cladode</tissue>
    </source>
</reference>
<evidence type="ECO:0000256" key="1">
    <source>
        <dbReference type="SAM" id="Phobius"/>
    </source>
</evidence>
<accession>A0A7C9AXL8</accession>
<dbReference type="AlphaFoldDB" id="A0A7C9AXL8"/>
<keyword evidence="1" id="KW-0812">Transmembrane</keyword>
<name>A0A7C9AXL8_OPUST</name>
<reference evidence="2" key="2">
    <citation type="submission" date="2020-07" db="EMBL/GenBank/DDBJ databases">
        <authorList>
            <person name="Vera ALvarez R."/>
            <person name="Arias-Moreno D.M."/>
            <person name="Jimenez-Jacinto V."/>
            <person name="Jimenez-Bremont J.F."/>
            <person name="Swaminathan K."/>
            <person name="Moose S.P."/>
            <person name="Guerrero-Gonzalez M.L."/>
            <person name="Marino-Ramirez L."/>
            <person name="Landsman D."/>
            <person name="Rodriguez-Kessler M."/>
            <person name="Delgado-Sanchez P."/>
        </authorList>
    </citation>
    <scope>NUCLEOTIDE SEQUENCE</scope>
    <source>
        <tissue evidence="2">Cladode</tissue>
    </source>
</reference>
<keyword evidence="1" id="KW-1133">Transmembrane helix</keyword>